<dbReference type="KEGG" id="civ:IMZ16_01505"/>
<evidence type="ECO:0000313" key="8">
    <source>
        <dbReference type="Proteomes" id="UP000593605"/>
    </source>
</evidence>
<dbReference type="GO" id="GO:0019867">
    <property type="term" value="C:outer membrane"/>
    <property type="evidence" value="ECO:0007669"/>
    <property type="project" value="InterPro"/>
</dbReference>
<evidence type="ECO:0000256" key="5">
    <source>
        <dbReference type="ARBA" id="ARBA00023237"/>
    </source>
</evidence>
<dbReference type="EMBL" id="CP063145">
    <property type="protein sequence ID" value="QOR74147.1"/>
    <property type="molecule type" value="Genomic_DNA"/>
</dbReference>
<dbReference type="PANTHER" id="PTHR12815">
    <property type="entry name" value="SORTING AND ASSEMBLY MACHINERY SAMM50 PROTEIN FAMILY MEMBER"/>
    <property type="match status" value="1"/>
</dbReference>
<dbReference type="RefSeq" id="WP_193440213.1">
    <property type="nucleotide sequence ID" value="NZ_CP063145.1"/>
</dbReference>
<sequence>MRSKHLPKYLQKYQYFLSSAILLLLIWSCSTTRKVPDGEYLLTKNRFQYEDKNSLRNELPDYVLQKPNRRALWVFPFGLWFYNMSDSRNDTLLTEYFTYPADIRNQKLRDSLFVKYGRPEDQGKSLFWDRVFRNLGQGPVILEESKTEAGAENIRKRMVYRGFWDAETEYKIQRDSVAKKAQANYIITQNDPTKIKDFYYNIPDPEIRNYYEGQFSKSLVKPGGRLDQTDLEKEIKRINELMRKEGYYRFNASGTEIYFTADTLRSRKEVPLTMDIHKDSLDTPYRKTTIGNVSVYLLEKMQDVPETAKDSLRGINFYKLDNQYRTPPLWRPIILKPGELYSQRNLDLTKRNIAAMNNFSIINYEEELRAENDSILDVRYYLAPLPKYELRVAGDVNYSEILNFGVSPSVDLTSRNLFGGAENLVTSVSGIVGSVKNPKNDKRSLAYEASAQVNLAIPRLLLPFKYWRVLPKRYSPTSTINIGASQQNNIGLGRTIFNFGLNYFANVNDITTHKLTLFNWQYNITRNKDRYYDYFPRDGEIRDQIFQLYSQDLYRKFSEGIITSDEGSKIIWDDKAWQSQLDAGQTDLFNNFRQSLANKDRQTQDVLISSFIYNFLYNEIGRKNISNPFYLSAKFETSGNLLGIFAKNENENSAITTGSKKLIFDTPYSQFVKFDVDVRKYFQFAEGRQTLALRQFIGVGVPYGNSSQMPIIRSYFNGGSNDIRAWRVFGGLGPADSQLDERVRSYVFDNVKLTTSIEYRVPFSSLFEGAAFADAGNIWSTKDSGFSDQFKFGKFIGQMGVGAGFGLRLNVAFVTLRLDAAYKVHDPNRPQGERWVISKWQPLKPMLNFAFGYPF</sequence>
<protein>
    <submittedName>
        <fullName evidence="7">BamA/TamA family outer membrane protein</fullName>
    </submittedName>
</protein>
<evidence type="ECO:0000256" key="3">
    <source>
        <dbReference type="ARBA" id="ARBA00022729"/>
    </source>
</evidence>
<dbReference type="InterPro" id="IPR000184">
    <property type="entry name" value="Bac_surfAg_D15"/>
</dbReference>
<evidence type="ECO:0000256" key="1">
    <source>
        <dbReference type="ARBA" id="ARBA00004370"/>
    </source>
</evidence>
<dbReference type="Proteomes" id="UP000593605">
    <property type="component" value="Chromosome"/>
</dbReference>
<reference evidence="7 8" key="1">
    <citation type="submission" date="2020-10" db="EMBL/GenBank/DDBJ databases">
        <title>Complete genome of Cruoricapor ignavus strain M1214 isolated from the blood culture of a febrile patient.</title>
        <authorList>
            <person name="Guglielmino C.J.D."/>
        </authorList>
    </citation>
    <scope>NUCLEOTIDE SEQUENCE [LARGE SCALE GENOMIC DNA]</scope>
    <source>
        <strain evidence="7 8">M1214</strain>
    </source>
</reference>
<feature type="domain" description="Bacterial surface antigen (D15)" evidence="6">
    <location>
        <begin position="446"/>
        <end position="834"/>
    </location>
</feature>
<accession>A0A7M1T4B2</accession>
<keyword evidence="5" id="KW-0998">Cell outer membrane</keyword>
<dbReference type="AlphaFoldDB" id="A0A7M1T4B2"/>
<gene>
    <name evidence="7" type="ORF">IMZ16_01505</name>
</gene>
<keyword evidence="4" id="KW-0472">Membrane</keyword>
<evidence type="ECO:0000313" key="7">
    <source>
        <dbReference type="EMBL" id="QOR74147.1"/>
    </source>
</evidence>
<keyword evidence="2" id="KW-0812">Transmembrane</keyword>
<evidence type="ECO:0000256" key="2">
    <source>
        <dbReference type="ARBA" id="ARBA00022692"/>
    </source>
</evidence>
<organism evidence="7 8">
    <name type="scientific">Cruoricaptor ignavus</name>
    <dbReference type="NCBI Taxonomy" id="1118202"/>
    <lineage>
        <taxon>Bacteria</taxon>
        <taxon>Pseudomonadati</taxon>
        <taxon>Bacteroidota</taxon>
        <taxon>Flavobacteriia</taxon>
        <taxon>Flavobacteriales</taxon>
        <taxon>Weeksellaceae</taxon>
        <taxon>Cruoricaptor</taxon>
    </lineage>
</organism>
<evidence type="ECO:0000259" key="6">
    <source>
        <dbReference type="Pfam" id="PF01103"/>
    </source>
</evidence>
<name>A0A7M1T4B2_9FLAO</name>
<keyword evidence="3" id="KW-0732">Signal</keyword>
<dbReference type="Gene3D" id="2.40.160.50">
    <property type="entry name" value="membrane protein fhac: a member of the omp85/tpsb transporter family"/>
    <property type="match status" value="1"/>
</dbReference>
<comment type="subcellular location">
    <subcellularLocation>
        <location evidence="1">Membrane</location>
    </subcellularLocation>
</comment>
<evidence type="ECO:0000256" key="4">
    <source>
        <dbReference type="ARBA" id="ARBA00023136"/>
    </source>
</evidence>
<dbReference type="PANTHER" id="PTHR12815:SF47">
    <property type="entry name" value="TRANSLOCATION AND ASSEMBLY MODULE SUBUNIT TAMA"/>
    <property type="match status" value="1"/>
</dbReference>
<dbReference type="Pfam" id="PF01103">
    <property type="entry name" value="Omp85"/>
    <property type="match status" value="1"/>
</dbReference>
<dbReference type="InterPro" id="IPR039910">
    <property type="entry name" value="D15-like"/>
</dbReference>
<proteinExistence type="predicted"/>